<reference evidence="2 3" key="1">
    <citation type="submission" date="2018-11" db="EMBL/GenBank/DDBJ databases">
        <title>Genome sequence and assembly of Colletotrichum spinosum.</title>
        <authorList>
            <person name="Gan P."/>
            <person name="Shirasu K."/>
        </authorList>
    </citation>
    <scope>NUCLEOTIDE SEQUENCE [LARGE SCALE GENOMIC DNA]</scope>
    <source>
        <strain evidence="2 3">CBS 515.97</strain>
    </source>
</reference>
<feature type="region of interest" description="Disordered" evidence="1">
    <location>
        <begin position="177"/>
        <end position="229"/>
    </location>
</feature>
<name>A0A4R8QJ63_9PEZI</name>
<keyword evidence="3" id="KW-1185">Reference proteome</keyword>
<comment type="caution">
    <text evidence="2">The sequence shown here is derived from an EMBL/GenBank/DDBJ whole genome shotgun (WGS) entry which is preliminary data.</text>
</comment>
<evidence type="ECO:0000256" key="1">
    <source>
        <dbReference type="SAM" id="MobiDB-lite"/>
    </source>
</evidence>
<evidence type="ECO:0000313" key="2">
    <source>
        <dbReference type="EMBL" id="TDZ38090.1"/>
    </source>
</evidence>
<organism evidence="2 3">
    <name type="scientific">Colletotrichum spinosum</name>
    <dbReference type="NCBI Taxonomy" id="1347390"/>
    <lineage>
        <taxon>Eukaryota</taxon>
        <taxon>Fungi</taxon>
        <taxon>Dikarya</taxon>
        <taxon>Ascomycota</taxon>
        <taxon>Pezizomycotina</taxon>
        <taxon>Sordariomycetes</taxon>
        <taxon>Hypocreomycetidae</taxon>
        <taxon>Glomerellales</taxon>
        <taxon>Glomerellaceae</taxon>
        <taxon>Colletotrichum</taxon>
        <taxon>Colletotrichum orbiculare species complex</taxon>
    </lineage>
</organism>
<evidence type="ECO:0000313" key="3">
    <source>
        <dbReference type="Proteomes" id="UP000295083"/>
    </source>
</evidence>
<dbReference type="EMBL" id="QAPG01000019">
    <property type="protein sequence ID" value="TDZ38090.1"/>
    <property type="molecule type" value="Genomic_DNA"/>
</dbReference>
<accession>A0A4R8QJ63</accession>
<sequence>MVFKFAEKNQSAAPDSHTAHGYASIYIFRRLRELFCNGNEDADAENLVPQSQVDDELISALRQLQAASRAAHLATENVRIASVVLEASNESLRAAVGELDLATSKVNGLRRDRFGEEIHSHQSPPAASENENEGAAKLQNILKRQNEPEASDAMLKAEQDDKILSGWMKLAEMKAKREATSREARRISKGKAKLETAEPSKQQATAEGLGDTGIEEQTTTPGSQSTMDAKYTLNIPGLGHPIFEDSSFGYDKPLYQF</sequence>
<dbReference type="AlphaFoldDB" id="A0A4R8QJ63"/>
<proteinExistence type="predicted"/>
<feature type="compositionally biased region" description="Basic and acidic residues" evidence="1">
    <location>
        <begin position="177"/>
        <end position="198"/>
    </location>
</feature>
<gene>
    <name evidence="2" type="ORF">C8035_v007701</name>
</gene>
<feature type="compositionally biased region" description="Polar residues" evidence="1">
    <location>
        <begin position="215"/>
        <end position="227"/>
    </location>
</feature>
<protein>
    <submittedName>
        <fullName evidence="2">Uncharacterized protein</fullName>
    </submittedName>
</protein>
<dbReference type="Proteomes" id="UP000295083">
    <property type="component" value="Unassembled WGS sequence"/>
</dbReference>